<dbReference type="SUPFAM" id="SSF53756">
    <property type="entry name" value="UDP-Glycosyltransferase/glycogen phosphorylase"/>
    <property type="match status" value="1"/>
</dbReference>
<dbReference type="GO" id="GO:0016757">
    <property type="term" value="F:glycosyltransferase activity"/>
    <property type="evidence" value="ECO:0007669"/>
    <property type="project" value="UniProtKB-KW"/>
</dbReference>
<dbReference type="RefSeq" id="WP_307596449.1">
    <property type="nucleotide sequence ID" value="NZ_CAXUQE020000001.1"/>
</dbReference>
<dbReference type="InterPro" id="IPR001296">
    <property type="entry name" value="Glyco_trans_1"/>
</dbReference>
<dbReference type="AlphaFoldDB" id="A0AAW8ENK2"/>
<dbReference type="EMBL" id="JAUSRV010000017">
    <property type="protein sequence ID" value="MDP9974398.1"/>
    <property type="molecule type" value="Genomic_DNA"/>
</dbReference>
<evidence type="ECO:0000256" key="3">
    <source>
        <dbReference type="ARBA" id="ARBA00022679"/>
    </source>
</evidence>
<name>A0AAW8ENK2_VARPD</name>
<sequence>MSELDFSAALGNIDIAPQPSAWLGHIPFGVWIVEVVRPRVLVELGTHHGHSYFSFCQAVERTRLNTKCYAVDLWQGDEHAGLYGEEVFANVQSRNVQFDGFSRLLRMTFDDATNYFSDGSIDLLHIDGLHTYEAVKHDFESWKPKLTQQSIVLFHDINVRERGFGVWRLWEELSSAYPTIEFMHSHGLGVLFYGADQSPAAVSLLRFFGTQEGRAYVTRLFGALGHTIEVDRKIADMSGALSEKAETVAASEKRIGELLMQNAEAVAQLKMKEAELNANEERISDLYRRLNHLESRDEVLRVAHAKCEGDRASSQSQLVQALQREAMLDASLREVLASTSWKISRPVRWAGARLANLRAAKRLLSPASKAAGGRLRLMRSVGKIVAQEGISGLKRRIVAFDRSGFAAHLHAEPVLEQRQTHYTLSRHYATVDVIVCVHNALSDVKNCLSSVVAHTLPPYRIIVVDDGSGEDTKNYLADFVRDQGGVLVRHEVAQGYTFAANAGMRVSNGEFIVLLNSDTVVSAQWLDRMIECANSDSRIGMVGPLSNTASWQSVPRIFDKDGDWSSNPLPAEMTIATMAQRVAVASRRSYPRVGFLNGFCLLIRREQLSDVGLFDEENFGKGYGEENDLCVRAFLKGWQLAVADDVYVFHAQSKSYSTERRMKLVQIADENLHRKHTSAPIMSQLEITRHNLGLMAARSRIQVIDERLRIREQIRQQFEGKRVMVVLPVLHAGGGANVILSEASVLQECGVDIVIANLEAARATFEISYPACRLAKVWLSDWSQLSEHAHLYDAVVATLYKSVPWIKTALEKVSRRPVVGYYIQDFEPDFFLEGSEDYRQALASYTEIPMKLVTKTHWNQKMVAEKTGRSPALVGPSFDWLRFAPPAVQRRSGQIVVCAMVRPSTPRRAPQMTVNVLHRLLSERANVVQVRTFGCDAADPILGPLKSFHGYQNHGELSSAEVEALMKRVDVFIDLSVYQAMGLSCLEAMASGVTVVGPIEGGLQEIVVHEESGLLVDTSNEEQCLRACLRLVDDVDLRRRLGAAGVERAAIFFPDRAALALTQALFSDNTELAARQ</sequence>
<dbReference type="Gene3D" id="3.40.50.2000">
    <property type="entry name" value="Glycogen Phosphorylase B"/>
    <property type="match status" value="1"/>
</dbReference>
<feature type="coiled-coil region" evidence="4">
    <location>
        <begin position="262"/>
        <end position="296"/>
    </location>
</feature>
<dbReference type="CDD" id="cd03801">
    <property type="entry name" value="GT4_PimA-like"/>
    <property type="match status" value="1"/>
</dbReference>
<evidence type="ECO:0000256" key="1">
    <source>
        <dbReference type="ARBA" id="ARBA00006739"/>
    </source>
</evidence>
<dbReference type="SUPFAM" id="SSF53448">
    <property type="entry name" value="Nucleotide-diphospho-sugar transferases"/>
    <property type="match status" value="1"/>
</dbReference>
<dbReference type="CDD" id="cd04186">
    <property type="entry name" value="GT_2_like_c"/>
    <property type="match status" value="1"/>
</dbReference>
<feature type="domain" description="Glycosyl transferase family 1" evidence="5">
    <location>
        <begin position="954"/>
        <end position="1045"/>
    </location>
</feature>
<evidence type="ECO:0000256" key="4">
    <source>
        <dbReference type="SAM" id="Coils"/>
    </source>
</evidence>
<keyword evidence="3" id="KW-0808">Transferase</keyword>
<organism evidence="7 8">
    <name type="scientific">Variovorax paradoxus</name>
    <dbReference type="NCBI Taxonomy" id="34073"/>
    <lineage>
        <taxon>Bacteria</taxon>
        <taxon>Pseudomonadati</taxon>
        <taxon>Pseudomonadota</taxon>
        <taxon>Betaproteobacteria</taxon>
        <taxon>Burkholderiales</taxon>
        <taxon>Comamonadaceae</taxon>
        <taxon>Variovorax</taxon>
    </lineage>
</organism>
<accession>A0AAW8ENK2</accession>
<dbReference type="Gene3D" id="3.40.50.150">
    <property type="entry name" value="Vaccinia Virus protein VP39"/>
    <property type="match status" value="1"/>
</dbReference>
<dbReference type="PANTHER" id="PTHR43179:SF12">
    <property type="entry name" value="GALACTOFURANOSYLTRANSFERASE GLFT2"/>
    <property type="match status" value="1"/>
</dbReference>
<dbReference type="SUPFAM" id="SSF53335">
    <property type="entry name" value="S-adenosyl-L-methionine-dependent methyltransferases"/>
    <property type="match status" value="1"/>
</dbReference>
<proteinExistence type="inferred from homology"/>
<dbReference type="Gene3D" id="3.40.50.11090">
    <property type="match status" value="1"/>
</dbReference>
<dbReference type="Pfam" id="PF00535">
    <property type="entry name" value="Glycos_transf_2"/>
    <property type="match status" value="1"/>
</dbReference>
<dbReference type="InterPro" id="IPR029044">
    <property type="entry name" value="Nucleotide-diphossugar_trans"/>
</dbReference>
<evidence type="ECO:0000259" key="6">
    <source>
        <dbReference type="Pfam" id="PF00535"/>
    </source>
</evidence>
<reference evidence="7" key="1">
    <citation type="submission" date="2023-07" db="EMBL/GenBank/DDBJ databases">
        <title>Sorghum-associated microbial communities from plants grown in Nebraska, USA.</title>
        <authorList>
            <person name="Schachtman D."/>
        </authorList>
    </citation>
    <scope>NUCLEOTIDE SEQUENCE</scope>
    <source>
        <strain evidence="7">DS3315</strain>
    </source>
</reference>
<gene>
    <name evidence="7" type="ORF">J2W39_005665</name>
</gene>
<dbReference type="Pfam" id="PF00534">
    <property type="entry name" value="Glycos_transf_1"/>
    <property type="match status" value="1"/>
</dbReference>
<dbReference type="PANTHER" id="PTHR43179">
    <property type="entry name" value="RHAMNOSYLTRANSFERASE WBBL"/>
    <property type="match status" value="1"/>
</dbReference>
<protein>
    <submittedName>
        <fullName evidence="7">GT2 family glycosyltransferase</fullName>
    </submittedName>
</protein>
<keyword evidence="2" id="KW-0328">Glycosyltransferase</keyword>
<keyword evidence="4" id="KW-0175">Coiled coil</keyword>
<dbReference type="Proteomes" id="UP001224845">
    <property type="component" value="Unassembled WGS sequence"/>
</dbReference>
<evidence type="ECO:0000256" key="2">
    <source>
        <dbReference type="ARBA" id="ARBA00022676"/>
    </source>
</evidence>
<dbReference type="InterPro" id="IPR029063">
    <property type="entry name" value="SAM-dependent_MTases_sf"/>
</dbReference>
<feature type="domain" description="Glycosyltransferase 2-like" evidence="6">
    <location>
        <begin position="433"/>
        <end position="538"/>
    </location>
</feature>
<dbReference type="Gene3D" id="3.90.550.10">
    <property type="entry name" value="Spore Coat Polysaccharide Biosynthesis Protein SpsA, Chain A"/>
    <property type="match status" value="1"/>
</dbReference>
<comment type="similarity">
    <text evidence="1">Belongs to the glycosyltransferase 2 family.</text>
</comment>
<evidence type="ECO:0000313" key="7">
    <source>
        <dbReference type="EMBL" id="MDP9974398.1"/>
    </source>
</evidence>
<evidence type="ECO:0000259" key="5">
    <source>
        <dbReference type="Pfam" id="PF00534"/>
    </source>
</evidence>
<dbReference type="InterPro" id="IPR001173">
    <property type="entry name" value="Glyco_trans_2-like"/>
</dbReference>
<evidence type="ECO:0000313" key="8">
    <source>
        <dbReference type="Proteomes" id="UP001224845"/>
    </source>
</evidence>
<dbReference type="Pfam" id="PF13578">
    <property type="entry name" value="Methyltransf_24"/>
    <property type="match status" value="1"/>
</dbReference>
<comment type="caution">
    <text evidence="7">The sequence shown here is derived from an EMBL/GenBank/DDBJ whole genome shotgun (WGS) entry which is preliminary data.</text>
</comment>